<reference evidence="2 3" key="1">
    <citation type="submission" date="2017-03" db="EMBL/GenBank/DDBJ databases">
        <title>WGS assembly of Porphyra umbilicalis.</title>
        <authorList>
            <person name="Brawley S.H."/>
            <person name="Blouin N.A."/>
            <person name="Ficko-Blean E."/>
            <person name="Wheeler G.L."/>
            <person name="Lohr M."/>
            <person name="Goodson H.V."/>
            <person name="Jenkins J.W."/>
            <person name="Blaby-Haas C.E."/>
            <person name="Helliwell K.E."/>
            <person name="Chan C."/>
            <person name="Marriage T."/>
            <person name="Bhattacharya D."/>
            <person name="Klein A.S."/>
            <person name="Badis Y."/>
            <person name="Brodie J."/>
            <person name="Cao Y."/>
            <person name="Collen J."/>
            <person name="Dittami S.M."/>
            <person name="Gachon C.M."/>
            <person name="Green B.R."/>
            <person name="Karpowicz S."/>
            <person name="Kim J.W."/>
            <person name="Kudahl U."/>
            <person name="Lin S."/>
            <person name="Michel G."/>
            <person name="Mittag M."/>
            <person name="Olson B.J."/>
            <person name="Pangilinan J."/>
            <person name="Peng Y."/>
            <person name="Qiu H."/>
            <person name="Shu S."/>
            <person name="Singer J.T."/>
            <person name="Smith A.G."/>
            <person name="Sprecher B.N."/>
            <person name="Wagner V."/>
            <person name="Wang W."/>
            <person name="Wang Z.-Y."/>
            <person name="Yan J."/>
            <person name="Yarish C."/>
            <person name="Zoeuner-Riek S."/>
            <person name="Zhuang Y."/>
            <person name="Zou Y."/>
            <person name="Lindquist E.A."/>
            <person name="Grimwood J."/>
            <person name="Barry K."/>
            <person name="Rokhsar D.S."/>
            <person name="Schmutz J."/>
            <person name="Stiller J.W."/>
            <person name="Grossman A.R."/>
            <person name="Prochnik S.E."/>
        </authorList>
    </citation>
    <scope>NUCLEOTIDE SEQUENCE [LARGE SCALE GENOMIC DNA]</scope>
    <source>
        <strain evidence="2">4086291</strain>
    </source>
</reference>
<dbReference type="Proteomes" id="UP000218209">
    <property type="component" value="Unassembled WGS sequence"/>
</dbReference>
<gene>
    <name evidence="2" type="ORF">BU14_0058s0050</name>
</gene>
<feature type="region of interest" description="Disordered" evidence="1">
    <location>
        <begin position="129"/>
        <end position="152"/>
    </location>
</feature>
<proteinExistence type="predicted"/>
<evidence type="ECO:0000313" key="2">
    <source>
        <dbReference type="EMBL" id="OSX80139.1"/>
    </source>
</evidence>
<organism evidence="2 3">
    <name type="scientific">Porphyra umbilicalis</name>
    <name type="common">Purple laver</name>
    <name type="synonym">Red alga</name>
    <dbReference type="NCBI Taxonomy" id="2786"/>
    <lineage>
        <taxon>Eukaryota</taxon>
        <taxon>Rhodophyta</taxon>
        <taxon>Bangiophyceae</taxon>
        <taxon>Bangiales</taxon>
        <taxon>Bangiaceae</taxon>
        <taxon>Porphyra</taxon>
    </lineage>
</organism>
<accession>A0A1X6PGY8</accession>
<dbReference type="EMBL" id="KV918780">
    <property type="protein sequence ID" value="OSX80139.1"/>
    <property type="molecule type" value="Genomic_DNA"/>
</dbReference>
<name>A0A1X6PGY8_PORUM</name>
<evidence type="ECO:0000256" key="1">
    <source>
        <dbReference type="SAM" id="MobiDB-lite"/>
    </source>
</evidence>
<sequence>MNPSPWEAQFGGWQQIDAHPFHALFAASLMSGNAEAMIPVGGSCLSGRPPRLPRSSAQSLSSLISMCGRHGIRRPVARGRSRQLSIWADEVGDPGAREPLKMFSRSALDASKRRPDGSDAIAAALMQRRRKNHGGTPSRPDDNGALHLPPRPSLSASAMASCKALQAAARADVLRAVGVKAEAAAAAATLSGSASSLAVQAAVVADERAVSAFLAADAEANRAAGEARTACAAAAAAATAVEAASVAASTAVEACSATASSAPYFSPVSDFE</sequence>
<keyword evidence="3" id="KW-1185">Reference proteome</keyword>
<evidence type="ECO:0000313" key="3">
    <source>
        <dbReference type="Proteomes" id="UP000218209"/>
    </source>
</evidence>
<protein>
    <submittedName>
        <fullName evidence="2">Uncharacterized protein</fullName>
    </submittedName>
</protein>
<dbReference type="AlphaFoldDB" id="A0A1X6PGY8"/>